<protein>
    <submittedName>
        <fullName evidence="2">Uncharacterized protein</fullName>
    </submittedName>
</protein>
<feature type="transmembrane region" description="Helical" evidence="1">
    <location>
        <begin position="73"/>
        <end position="94"/>
    </location>
</feature>
<feature type="transmembrane region" description="Helical" evidence="1">
    <location>
        <begin position="204"/>
        <end position="229"/>
    </location>
</feature>
<accession>A0A482J3R1</accession>
<proteinExistence type="predicted"/>
<evidence type="ECO:0000313" key="3">
    <source>
        <dbReference type="Proteomes" id="UP000253772"/>
    </source>
</evidence>
<dbReference type="AlphaFoldDB" id="A0A482J3R1"/>
<dbReference type="RefSeq" id="WP_017512226.1">
    <property type="nucleotide sequence ID" value="NZ_CP037901.1"/>
</dbReference>
<dbReference type="Proteomes" id="UP000253772">
    <property type="component" value="Chromosome c2"/>
</dbReference>
<feature type="transmembrane region" description="Helical" evidence="1">
    <location>
        <begin position="48"/>
        <end position="67"/>
    </location>
</feature>
<keyword evidence="1" id="KW-1133">Transmembrane helix</keyword>
<keyword evidence="1" id="KW-0472">Membrane</keyword>
<feature type="transmembrane region" description="Helical" evidence="1">
    <location>
        <begin position="106"/>
        <end position="124"/>
    </location>
</feature>
<evidence type="ECO:0000256" key="1">
    <source>
        <dbReference type="SAM" id="Phobius"/>
    </source>
</evidence>
<gene>
    <name evidence="2" type="ORF">DDF84_031475</name>
</gene>
<reference evidence="2 3" key="1">
    <citation type="submission" date="2019-03" db="EMBL/GenBank/DDBJ databases">
        <title>Comparative insights into the high quality Complete genome sequence of highly metal resistant Cupriavidus metallidurans strain BS1 isolated from a gold-copper mine.</title>
        <authorList>
            <person name="Mazhar H.S."/>
            <person name="Rensing C."/>
        </authorList>
    </citation>
    <scope>NUCLEOTIDE SEQUENCE [LARGE SCALE GENOMIC DNA]</scope>
    <source>
        <strain evidence="2 3">BS1</strain>
    </source>
</reference>
<keyword evidence="1" id="KW-0812">Transmembrane</keyword>
<sequence length="238" mass="25931">MSNYKNTSIRIKGVGNHVGDKINVKNTHVTNNMYPEAPSDAGKGGGDALPAAAFCALVAVWAFFRHFEQAEMVITRSGLLSVFPAALASVIAYFRDEDGEPALKALLPGVVAAAAAIWMMGVIRDVTPDVVIDLAARAHMTAFWAQLSNYGRMLVLQNGAAVALCAMAIGVNLLAGARAFAASNYDWCGWLWRLTWRYAPVRHVWTQVLLLSGAWLFANGWAWTAFLWIQSIMLNAFL</sequence>
<name>A0A482J3R1_9BURK</name>
<evidence type="ECO:0000313" key="2">
    <source>
        <dbReference type="EMBL" id="QBP14049.1"/>
    </source>
</evidence>
<dbReference type="OrthoDB" id="9134810at2"/>
<dbReference type="EMBL" id="CP037901">
    <property type="protein sequence ID" value="QBP14049.1"/>
    <property type="molecule type" value="Genomic_DNA"/>
</dbReference>
<organism evidence="2 3">
    <name type="scientific">Cupriavidus metallidurans</name>
    <dbReference type="NCBI Taxonomy" id="119219"/>
    <lineage>
        <taxon>Bacteria</taxon>
        <taxon>Pseudomonadati</taxon>
        <taxon>Pseudomonadota</taxon>
        <taxon>Betaproteobacteria</taxon>
        <taxon>Burkholderiales</taxon>
        <taxon>Burkholderiaceae</taxon>
        <taxon>Cupriavidus</taxon>
    </lineage>
</organism>
<feature type="transmembrane region" description="Helical" evidence="1">
    <location>
        <begin position="159"/>
        <end position="181"/>
    </location>
</feature>